<organism evidence="1 2">
    <name type="scientific">Cirrhinus molitorella</name>
    <name type="common">mud carp</name>
    <dbReference type="NCBI Taxonomy" id="172907"/>
    <lineage>
        <taxon>Eukaryota</taxon>
        <taxon>Metazoa</taxon>
        <taxon>Chordata</taxon>
        <taxon>Craniata</taxon>
        <taxon>Vertebrata</taxon>
        <taxon>Euteleostomi</taxon>
        <taxon>Actinopterygii</taxon>
        <taxon>Neopterygii</taxon>
        <taxon>Teleostei</taxon>
        <taxon>Ostariophysi</taxon>
        <taxon>Cypriniformes</taxon>
        <taxon>Cyprinidae</taxon>
        <taxon>Labeoninae</taxon>
        <taxon>Labeonini</taxon>
        <taxon>Cirrhinus</taxon>
    </lineage>
</organism>
<keyword evidence="2" id="KW-1185">Reference proteome</keyword>
<name>A0ABR3N885_9TELE</name>
<evidence type="ECO:0000313" key="2">
    <source>
        <dbReference type="Proteomes" id="UP001558613"/>
    </source>
</evidence>
<sequence>MRTAISFTSGLGCTRTHFDRHPSSHMHFVQSHAHYLVFVRGEGGDDSDGPASLPCDGIRLMHSSKSSGTITQNGLPPTSLCA</sequence>
<reference evidence="1 2" key="1">
    <citation type="submission" date="2023-09" db="EMBL/GenBank/DDBJ databases">
        <authorList>
            <person name="Wang M."/>
        </authorList>
    </citation>
    <scope>NUCLEOTIDE SEQUENCE [LARGE SCALE GENOMIC DNA]</scope>
    <source>
        <strain evidence="1">GT-2023</strain>
        <tissue evidence="1">Liver</tissue>
    </source>
</reference>
<comment type="caution">
    <text evidence="1">The sequence shown here is derived from an EMBL/GenBank/DDBJ whole genome shotgun (WGS) entry which is preliminary data.</text>
</comment>
<proteinExistence type="predicted"/>
<accession>A0ABR3N885</accession>
<protein>
    <submittedName>
        <fullName evidence="1">Uncharacterized protein</fullName>
    </submittedName>
</protein>
<evidence type="ECO:0000313" key="1">
    <source>
        <dbReference type="EMBL" id="KAL1273167.1"/>
    </source>
</evidence>
<gene>
    <name evidence="1" type="ORF">QQF64_029029</name>
</gene>
<dbReference type="EMBL" id="JAYMGO010000006">
    <property type="protein sequence ID" value="KAL1273167.1"/>
    <property type="molecule type" value="Genomic_DNA"/>
</dbReference>
<dbReference type="Proteomes" id="UP001558613">
    <property type="component" value="Unassembled WGS sequence"/>
</dbReference>